<sequence>MGHICPHTRQGMCLTKSRSEFSFKGIEWCSHPPAGSHHGGAWEQIICLVRKVRYSIIKQQSLDAKRFHTILCEVEAIFNDHPITKLSDNPNNLGALTPNHILLLTCVRA</sequence>
<dbReference type="AlphaFoldDB" id="A0AA47N2R8"/>
<evidence type="ECO:0000313" key="2">
    <source>
        <dbReference type="Proteomes" id="UP001174136"/>
    </source>
</evidence>
<dbReference type="PANTHER" id="PTHR47331:SF1">
    <property type="entry name" value="GAG-LIKE PROTEIN"/>
    <property type="match status" value="1"/>
</dbReference>
<evidence type="ECO:0000313" key="1">
    <source>
        <dbReference type="EMBL" id="KAK0151242.1"/>
    </source>
</evidence>
<dbReference type="Proteomes" id="UP001174136">
    <property type="component" value="Unassembled WGS sequence"/>
</dbReference>
<gene>
    <name evidence="1" type="ORF">N1851_007615</name>
</gene>
<dbReference type="EMBL" id="JAOPHQ010001348">
    <property type="protein sequence ID" value="KAK0151242.1"/>
    <property type="molecule type" value="Genomic_DNA"/>
</dbReference>
<comment type="caution">
    <text evidence="1">The sequence shown here is derived from an EMBL/GenBank/DDBJ whole genome shotgun (WGS) entry which is preliminary data.</text>
</comment>
<name>A0AA47N2R8_MERPO</name>
<dbReference type="PANTHER" id="PTHR47331">
    <property type="entry name" value="PHD-TYPE DOMAIN-CONTAINING PROTEIN"/>
    <property type="match status" value="1"/>
</dbReference>
<protein>
    <submittedName>
        <fullName evidence="1">Uncharacterized protein</fullName>
    </submittedName>
</protein>
<keyword evidence="2" id="KW-1185">Reference proteome</keyword>
<proteinExistence type="predicted"/>
<reference evidence="1" key="1">
    <citation type="journal article" date="2023" name="Front. Mar. Sci.">
        <title>A new Merluccius polli reference genome to investigate the effects of global change in West African waters.</title>
        <authorList>
            <person name="Mateo J.L."/>
            <person name="Blanco-Fernandez C."/>
            <person name="Garcia-Vazquez E."/>
            <person name="Machado-Schiaffino G."/>
        </authorList>
    </citation>
    <scope>NUCLEOTIDE SEQUENCE</scope>
    <source>
        <strain evidence="1">C29</strain>
        <tissue evidence="1">Fin</tissue>
    </source>
</reference>
<accession>A0AA47N2R8</accession>
<organism evidence="1 2">
    <name type="scientific">Merluccius polli</name>
    <name type="common">Benguela hake</name>
    <name type="synonym">Merluccius cadenati</name>
    <dbReference type="NCBI Taxonomy" id="89951"/>
    <lineage>
        <taxon>Eukaryota</taxon>
        <taxon>Metazoa</taxon>
        <taxon>Chordata</taxon>
        <taxon>Craniata</taxon>
        <taxon>Vertebrata</taxon>
        <taxon>Euteleostomi</taxon>
        <taxon>Actinopterygii</taxon>
        <taxon>Neopterygii</taxon>
        <taxon>Teleostei</taxon>
        <taxon>Neoteleostei</taxon>
        <taxon>Acanthomorphata</taxon>
        <taxon>Zeiogadaria</taxon>
        <taxon>Gadariae</taxon>
        <taxon>Gadiformes</taxon>
        <taxon>Gadoidei</taxon>
        <taxon>Merlucciidae</taxon>
        <taxon>Merluccius</taxon>
    </lineage>
</organism>